<dbReference type="HAMAP" id="MF_00134_B">
    <property type="entry name" value="IGPS_B"/>
    <property type="match status" value="1"/>
</dbReference>
<evidence type="ECO:0000256" key="14">
    <source>
        <dbReference type="ARBA" id="ARBA00025592"/>
    </source>
</evidence>
<keyword evidence="10 15" id="KW-0057">Aromatic amino acid biosynthesis</keyword>
<dbReference type="InterPro" id="IPR001240">
    <property type="entry name" value="PRAI_dom"/>
</dbReference>
<dbReference type="PANTHER" id="PTHR22854:SF2">
    <property type="entry name" value="INDOLE-3-GLYCEROL-PHOSPHATE SYNTHASE"/>
    <property type="match status" value="1"/>
</dbReference>
<dbReference type="SUPFAM" id="SSF51366">
    <property type="entry name" value="Ribulose-phoshate binding barrel"/>
    <property type="match status" value="2"/>
</dbReference>
<keyword evidence="8 15" id="KW-0210">Decarboxylase</keyword>
<evidence type="ECO:0000256" key="13">
    <source>
        <dbReference type="ARBA" id="ARBA00023268"/>
    </source>
</evidence>
<keyword evidence="11 16" id="KW-0413">Isomerase</keyword>
<dbReference type="EMBL" id="JANATA010000001">
    <property type="protein sequence ID" value="MCP3427689.1"/>
    <property type="molecule type" value="Genomic_DNA"/>
</dbReference>
<evidence type="ECO:0000256" key="7">
    <source>
        <dbReference type="ARBA" id="ARBA00022605"/>
    </source>
</evidence>
<comment type="similarity">
    <text evidence="16">Belongs to the TrpF family.</text>
</comment>
<keyword evidence="7 15" id="KW-0028">Amino-acid biosynthesis</keyword>
<sequence>MANVLEKIVADKRIELVEKEQKLPLEQFKDSLTPSTKSFYAALNKENAGYILECKKASPSKGLIRPTFDLDEILDAYLEVAACLSVLTDEKYFQGTYEYLSYVTSKVDIPVLNKDFFVNEYQIYLARYYQADAVLLMLSVLDDETYTRLHKVADSLALDVLTEVSNAEEAERAVHLGAKIIGINNRNLRDLSTDLGATERLVPLLKELGHTGLMISESGIYTRADIARLAPLVDGFLVGSALMGQPNLRQACRQLVYGNIKICGVTSPEQAQMLVQRPTAYLGLIFAEKSKRCVSFTTAQKITTTTPFDYVGVFVNSPIATVVEYAKELQLTAVQLHGDEDQQYITELRNKLPVSCAIWLALGIGKTVPEHSFEHVDLLLCDCQTESAKGGTGEQFAWELLEQIDSSINIGLAGGLSPDNINQALHTNSHLLDVNSGVESAPGHKDATQVDALFAQLRRY</sequence>
<dbReference type="Pfam" id="PF00218">
    <property type="entry name" value="IGPS"/>
    <property type="match status" value="1"/>
</dbReference>
<dbReference type="InterPro" id="IPR045186">
    <property type="entry name" value="Indole-3-glycerol_P_synth"/>
</dbReference>
<dbReference type="CDD" id="cd00405">
    <property type="entry name" value="PRAI"/>
    <property type="match status" value="1"/>
</dbReference>
<dbReference type="InterPro" id="IPR013798">
    <property type="entry name" value="Indole-3-glycerol_P_synth_dom"/>
</dbReference>
<comment type="function">
    <text evidence="14">Bifunctional enzyme that catalyzes two sequential steps of tryptophan biosynthetic pathway. The first reaction is catalyzed by the isomerase, coded by the TrpF domain; the second reaction is catalyzed by the synthase, coded by the TrpC domain.</text>
</comment>
<comment type="similarity">
    <text evidence="15">Belongs to the TrpC family.</text>
</comment>
<gene>
    <name evidence="19" type="primary">trpCF</name>
    <name evidence="15" type="synonym">trpC</name>
    <name evidence="16" type="synonym">trpF</name>
    <name evidence="19" type="ORF">NLF92_01885</name>
</gene>
<evidence type="ECO:0000256" key="1">
    <source>
        <dbReference type="ARBA" id="ARBA00001164"/>
    </source>
</evidence>
<dbReference type="InterPro" id="IPR013785">
    <property type="entry name" value="Aldolase_TIM"/>
</dbReference>
<evidence type="ECO:0000256" key="5">
    <source>
        <dbReference type="ARBA" id="ARBA00007902"/>
    </source>
</evidence>
<reference evidence="19" key="1">
    <citation type="submission" date="2022-07" db="EMBL/GenBank/DDBJ databases">
        <title>Characterization of the Novel Bacterium Alteromonas immobilis LMIT006 and Alteromonas gregis LMIT007.</title>
        <authorList>
            <person name="Lin X."/>
        </authorList>
    </citation>
    <scope>NUCLEOTIDE SEQUENCE</scope>
    <source>
        <strain evidence="19">LMIT007</strain>
    </source>
</reference>
<comment type="catalytic activity">
    <reaction evidence="2 15">
        <text>1-(2-carboxyphenylamino)-1-deoxy-D-ribulose 5-phosphate + H(+) = (1S,2R)-1-C-(indol-3-yl)glycerol 3-phosphate + CO2 + H2O</text>
        <dbReference type="Rhea" id="RHEA:23476"/>
        <dbReference type="ChEBI" id="CHEBI:15377"/>
        <dbReference type="ChEBI" id="CHEBI:15378"/>
        <dbReference type="ChEBI" id="CHEBI:16526"/>
        <dbReference type="ChEBI" id="CHEBI:58613"/>
        <dbReference type="ChEBI" id="CHEBI:58866"/>
        <dbReference type="EC" id="4.1.1.48"/>
    </reaction>
</comment>
<proteinExistence type="inferred from homology"/>
<evidence type="ECO:0000256" key="16">
    <source>
        <dbReference type="HAMAP-Rule" id="MF_00135"/>
    </source>
</evidence>
<evidence type="ECO:0000256" key="10">
    <source>
        <dbReference type="ARBA" id="ARBA00023141"/>
    </source>
</evidence>
<comment type="similarity">
    <text evidence="6">In the C-terminal section; belongs to the TrpF family.</text>
</comment>
<dbReference type="Gene3D" id="3.20.20.70">
    <property type="entry name" value="Aldolase class I"/>
    <property type="match status" value="2"/>
</dbReference>
<feature type="domain" description="Indole-3-glycerol phosphate synthase" evidence="17">
    <location>
        <begin position="5"/>
        <end position="255"/>
    </location>
</feature>
<evidence type="ECO:0000256" key="12">
    <source>
        <dbReference type="ARBA" id="ARBA00023239"/>
    </source>
</evidence>
<evidence type="ECO:0000313" key="20">
    <source>
        <dbReference type="Proteomes" id="UP001165413"/>
    </source>
</evidence>
<evidence type="ECO:0000256" key="15">
    <source>
        <dbReference type="HAMAP-Rule" id="MF_00134"/>
    </source>
</evidence>
<name>A0AA42BKI6_9ALTE</name>
<dbReference type="Proteomes" id="UP001165413">
    <property type="component" value="Unassembled WGS sequence"/>
</dbReference>
<evidence type="ECO:0000256" key="6">
    <source>
        <dbReference type="ARBA" id="ARBA00009847"/>
    </source>
</evidence>
<comment type="similarity">
    <text evidence="5">In the N-terminal section; belongs to the TrpC family.</text>
</comment>
<keyword evidence="20" id="KW-1185">Reference proteome</keyword>
<evidence type="ECO:0000313" key="19">
    <source>
        <dbReference type="EMBL" id="MCP3427689.1"/>
    </source>
</evidence>
<dbReference type="InterPro" id="IPR001468">
    <property type="entry name" value="Indole-3-GlycerolPSynthase_CS"/>
</dbReference>
<evidence type="ECO:0000256" key="11">
    <source>
        <dbReference type="ARBA" id="ARBA00023235"/>
    </source>
</evidence>
<keyword evidence="12 15" id="KW-0456">Lyase</keyword>
<evidence type="ECO:0000256" key="8">
    <source>
        <dbReference type="ARBA" id="ARBA00022793"/>
    </source>
</evidence>
<dbReference type="HAMAP" id="MF_00135">
    <property type="entry name" value="PRAI"/>
    <property type="match status" value="1"/>
</dbReference>
<evidence type="ECO:0000259" key="17">
    <source>
        <dbReference type="Pfam" id="PF00218"/>
    </source>
</evidence>
<feature type="domain" description="N-(5'phosphoribosyl) anthranilate isomerase (PRAI)" evidence="18">
    <location>
        <begin position="260"/>
        <end position="454"/>
    </location>
</feature>
<dbReference type="GO" id="GO:0004425">
    <property type="term" value="F:indole-3-glycerol-phosphate synthase activity"/>
    <property type="evidence" value="ECO:0007669"/>
    <property type="project" value="UniProtKB-UniRule"/>
</dbReference>
<accession>A0AA42BKI6</accession>
<organism evidence="19 20">
    <name type="scientific">Opacimonas viscosa</name>
    <dbReference type="NCBI Taxonomy" id="2961944"/>
    <lineage>
        <taxon>Bacteria</taxon>
        <taxon>Pseudomonadati</taxon>
        <taxon>Pseudomonadota</taxon>
        <taxon>Gammaproteobacteria</taxon>
        <taxon>Alteromonadales</taxon>
        <taxon>Alteromonadaceae</taxon>
        <taxon>Opacimonas</taxon>
    </lineage>
</organism>
<keyword evidence="9 15" id="KW-0822">Tryptophan biosynthesis</keyword>
<dbReference type="CDD" id="cd00331">
    <property type="entry name" value="IGPS"/>
    <property type="match status" value="1"/>
</dbReference>
<dbReference type="NCBIfam" id="NF006945">
    <property type="entry name" value="PRK09427.1"/>
    <property type="match status" value="1"/>
</dbReference>
<evidence type="ECO:0000256" key="9">
    <source>
        <dbReference type="ARBA" id="ARBA00022822"/>
    </source>
</evidence>
<keyword evidence="13" id="KW-0511">Multifunctional enzyme</keyword>
<evidence type="ECO:0000256" key="4">
    <source>
        <dbReference type="ARBA" id="ARBA00004696"/>
    </source>
</evidence>
<comment type="caution">
    <text evidence="19">The sequence shown here is derived from an EMBL/GenBank/DDBJ whole genome shotgun (WGS) entry which is preliminary data.</text>
</comment>
<comment type="catalytic activity">
    <reaction evidence="1 16">
        <text>N-(5-phospho-beta-D-ribosyl)anthranilate = 1-(2-carboxyphenylamino)-1-deoxy-D-ribulose 5-phosphate</text>
        <dbReference type="Rhea" id="RHEA:21540"/>
        <dbReference type="ChEBI" id="CHEBI:18277"/>
        <dbReference type="ChEBI" id="CHEBI:58613"/>
        <dbReference type="EC" id="5.3.1.24"/>
    </reaction>
</comment>
<dbReference type="EC" id="5.3.1.24" evidence="16"/>
<dbReference type="GO" id="GO:0004640">
    <property type="term" value="F:phosphoribosylanthranilate isomerase activity"/>
    <property type="evidence" value="ECO:0007669"/>
    <property type="project" value="UniProtKB-UniRule"/>
</dbReference>
<comment type="pathway">
    <text evidence="3 16">Amino-acid biosynthesis; L-tryptophan biosynthesis; L-tryptophan from chorismate: step 3/5.</text>
</comment>
<comment type="pathway">
    <text evidence="4 15">Amino-acid biosynthesis; L-tryptophan biosynthesis; L-tryptophan from chorismate: step 4/5.</text>
</comment>
<dbReference type="PANTHER" id="PTHR22854">
    <property type="entry name" value="TRYPTOPHAN BIOSYNTHESIS PROTEIN"/>
    <property type="match status" value="1"/>
</dbReference>
<dbReference type="FunFam" id="3.20.20.70:FF:000024">
    <property type="entry name" value="Indole-3-glycerol phosphate synthase"/>
    <property type="match status" value="1"/>
</dbReference>
<protein>
    <recommendedName>
        <fullName evidence="15 16">Multifunctional fusion protein</fullName>
    </recommendedName>
    <domain>
        <recommendedName>
            <fullName evidence="15">Indole-3-glycerol phosphate synthase</fullName>
            <shortName evidence="15">IGPS</shortName>
            <ecNumber evidence="15">4.1.1.48</ecNumber>
        </recommendedName>
    </domain>
    <domain>
        <recommendedName>
            <fullName evidence="16">N-(5'-phosphoribosyl)anthranilate isomerase</fullName>
            <shortName evidence="16">PRAI</shortName>
            <ecNumber evidence="16">5.3.1.24</ecNumber>
        </recommendedName>
    </domain>
</protein>
<dbReference type="EC" id="4.1.1.48" evidence="15"/>
<dbReference type="RefSeq" id="WP_254098269.1">
    <property type="nucleotide sequence ID" value="NZ_JANATA010000001.1"/>
</dbReference>
<dbReference type="GO" id="GO:0000162">
    <property type="term" value="P:L-tryptophan biosynthetic process"/>
    <property type="evidence" value="ECO:0007669"/>
    <property type="project" value="UniProtKB-UniRule"/>
</dbReference>
<evidence type="ECO:0000256" key="3">
    <source>
        <dbReference type="ARBA" id="ARBA00004664"/>
    </source>
</evidence>
<evidence type="ECO:0000259" key="18">
    <source>
        <dbReference type="Pfam" id="PF00697"/>
    </source>
</evidence>
<dbReference type="AlphaFoldDB" id="A0AA42BKI6"/>
<dbReference type="InterPro" id="IPR011060">
    <property type="entry name" value="RibuloseP-bd_barrel"/>
</dbReference>
<dbReference type="Pfam" id="PF00697">
    <property type="entry name" value="PRAI"/>
    <property type="match status" value="1"/>
</dbReference>
<dbReference type="PROSITE" id="PS00614">
    <property type="entry name" value="IGPS"/>
    <property type="match status" value="1"/>
</dbReference>
<evidence type="ECO:0000256" key="2">
    <source>
        <dbReference type="ARBA" id="ARBA00001633"/>
    </source>
</evidence>